<name>A0AA86T9A0_9FABA</name>
<dbReference type="PANTHER" id="PTHR33021">
    <property type="entry name" value="BLUE COPPER PROTEIN"/>
    <property type="match status" value="1"/>
</dbReference>
<dbReference type="GO" id="GO:0046872">
    <property type="term" value="F:metal ion binding"/>
    <property type="evidence" value="ECO:0007669"/>
    <property type="project" value="UniProtKB-KW"/>
</dbReference>
<organism evidence="8 9">
    <name type="scientific">Sphenostylis stenocarpa</name>
    <dbReference type="NCBI Taxonomy" id="92480"/>
    <lineage>
        <taxon>Eukaryota</taxon>
        <taxon>Viridiplantae</taxon>
        <taxon>Streptophyta</taxon>
        <taxon>Embryophyta</taxon>
        <taxon>Tracheophyta</taxon>
        <taxon>Spermatophyta</taxon>
        <taxon>Magnoliopsida</taxon>
        <taxon>eudicotyledons</taxon>
        <taxon>Gunneridae</taxon>
        <taxon>Pentapetalae</taxon>
        <taxon>rosids</taxon>
        <taxon>fabids</taxon>
        <taxon>Fabales</taxon>
        <taxon>Fabaceae</taxon>
        <taxon>Papilionoideae</taxon>
        <taxon>50 kb inversion clade</taxon>
        <taxon>NPAAA clade</taxon>
        <taxon>indigoferoid/millettioid clade</taxon>
        <taxon>Phaseoleae</taxon>
        <taxon>Sphenostylis</taxon>
    </lineage>
</organism>
<dbReference type="Pfam" id="PF02298">
    <property type="entry name" value="Cu_bind_like"/>
    <property type="match status" value="1"/>
</dbReference>
<evidence type="ECO:0000313" key="8">
    <source>
        <dbReference type="EMBL" id="CAJ1974330.1"/>
    </source>
</evidence>
<evidence type="ECO:0000313" key="9">
    <source>
        <dbReference type="Proteomes" id="UP001189624"/>
    </source>
</evidence>
<feature type="signal peptide" evidence="6">
    <location>
        <begin position="1"/>
        <end position="31"/>
    </location>
</feature>
<dbReference type="GO" id="GO:0005886">
    <property type="term" value="C:plasma membrane"/>
    <property type="evidence" value="ECO:0007669"/>
    <property type="project" value="TreeGrafter"/>
</dbReference>
<keyword evidence="3" id="KW-1015">Disulfide bond</keyword>
<evidence type="ECO:0000256" key="2">
    <source>
        <dbReference type="ARBA" id="ARBA00023008"/>
    </source>
</evidence>
<dbReference type="Gramene" id="rna-AYBTSS11_LOCUS26404">
    <property type="protein sequence ID" value="CAJ1974330.1"/>
    <property type="gene ID" value="gene-AYBTSS11_LOCUS26404"/>
</dbReference>
<evidence type="ECO:0000259" key="7">
    <source>
        <dbReference type="PROSITE" id="PS51485"/>
    </source>
</evidence>
<gene>
    <name evidence="8" type="ORF">AYBTSS11_LOCUS26404</name>
</gene>
<keyword evidence="6" id="KW-0732">Signal</keyword>
<evidence type="ECO:0000256" key="5">
    <source>
        <dbReference type="ARBA" id="ARBA00082491"/>
    </source>
</evidence>
<evidence type="ECO:0000256" key="6">
    <source>
        <dbReference type="SAM" id="SignalP"/>
    </source>
</evidence>
<feature type="chain" id="PRO_5041655028" description="Basic blue protein" evidence="6">
    <location>
        <begin position="32"/>
        <end position="127"/>
    </location>
</feature>
<dbReference type="PROSITE" id="PS00196">
    <property type="entry name" value="COPPER_BLUE"/>
    <property type="match status" value="1"/>
</dbReference>
<evidence type="ECO:0000256" key="1">
    <source>
        <dbReference type="ARBA" id="ARBA00022723"/>
    </source>
</evidence>
<proteinExistence type="predicted"/>
<protein>
    <recommendedName>
        <fullName evidence="4">Basic blue protein</fullName>
    </recommendedName>
    <alternativeName>
        <fullName evidence="5">Plantacyanin</fullName>
    </alternativeName>
</protein>
<dbReference type="PANTHER" id="PTHR33021:SF424">
    <property type="entry name" value="BASIC BLUE PROTEIN"/>
    <property type="match status" value="1"/>
</dbReference>
<sequence>MSQGRGSALSLILVTVISLLCLLVLVERVNAATYAVGGPGGWTFNTDTWPNGKKFKAGDVLIFNYDSKNHNVVAVDKNGYSSCKTPGGAKVFSSGKDQIRLARGQNYFICNYPGHCESGMKVSINAV</sequence>
<keyword evidence="2" id="KW-0186">Copper</keyword>
<dbReference type="PROSITE" id="PS51485">
    <property type="entry name" value="PHYTOCYANIN"/>
    <property type="match status" value="1"/>
</dbReference>
<dbReference type="InterPro" id="IPR008972">
    <property type="entry name" value="Cupredoxin"/>
</dbReference>
<dbReference type="InterPro" id="IPR003245">
    <property type="entry name" value="Phytocyanin_dom"/>
</dbReference>
<dbReference type="SUPFAM" id="SSF49503">
    <property type="entry name" value="Cupredoxins"/>
    <property type="match status" value="1"/>
</dbReference>
<dbReference type="InterPro" id="IPR039391">
    <property type="entry name" value="Phytocyanin-like"/>
</dbReference>
<dbReference type="CDD" id="cd11013">
    <property type="entry name" value="Plantacyanin"/>
    <property type="match status" value="1"/>
</dbReference>
<feature type="domain" description="Phytocyanin" evidence="7">
    <location>
        <begin position="32"/>
        <end position="127"/>
    </location>
</feature>
<evidence type="ECO:0000256" key="4">
    <source>
        <dbReference type="ARBA" id="ARBA00071970"/>
    </source>
</evidence>
<dbReference type="Gene3D" id="2.60.40.420">
    <property type="entry name" value="Cupredoxins - blue copper proteins"/>
    <property type="match status" value="1"/>
</dbReference>
<dbReference type="Proteomes" id="UP001189624">
    <property type="component" value="Chromosome 9"/>
</dbReference>
<dbReference type="InterPro" id="IPR028871">
    <property type="entry name" value="BlueCu_1_BS"/>
</dbReference>
<evidence type="ECO:0000256" key="3">
    <source>
        <dbReference type="ARBA" id="ARBA00023157"/>
    </source>
</evidence>
<dbReference type="EMBL" id="OY731406">
    <property type="protein sequence ID" value="CAJ1974330.1"/>
    <property type="molecule type" value="Genomic_DNA"/>
</dbReference>
<keyword evidence="9" id="KW-1185">Reference proteome</keyword>
<reference evidence="8" key="1">
    <citation type="submission" date="2023-10" db="EMBL/GenBank/DDBJ databases">
        <authorList>
            <person name="Domelevo Entfellner J.-B."/>
        </authorList>
    </citation>
    <scope>NUCLEOTIDE SEQUENCE</scope>
</reference>
<dbReference type="AlphaFoldDB" id="A0AA86T9A0"/>
<dbReference type="FunFam" id="2.60.40.420:FF:000013">
    <property type="entry name" value="basic blue protein-like"/>
    <property type="match status" value="1"/>
</dbReference>
<keyword evidence="1" id="KW-0479">Metal-binding</keyword>
<dbReference type="GO" id="GO:0009055">
    <property type="term" value="F:electron transfer activity"/>
    <property type="evidence" value="ECO:0007669"/>
    <property type="project" value="InterPro"/>
</dbReference>
<dbReference type="InterPro" id="IPR041844">
    <property type="entry name" value="Plantacyanin"/>
</dbReference>
<accession>A0AA86T9A0</accession>